<dbReference type="Gene3D" id="1.25.10.10">
    <property type="entry name" value="Leucine-rich Repeat Variant"/>
    <property type="match status" value="3"/>
</dbReference>
<organism evidence="2 3">
    <name type="scientific">Naja naja</name>
    <name type="common">Indian cobra</name>
    <dbReference type="NCBI Taxonomy" id="35670"/>
    <lineage>
        <taxon>Eukaryota</taxon>
        <taxon>Metazoa</taxon>
        <taxon>Chordata</taxon>
        <taxon>Craniata</taxon>
        <taxon>Vertebrata</taxon>
        <taxon>Euteleostomi</taxon>
        <taxon>Lepidosauria</taxon>
        <taxon>Squamata</taxon>
        <taxon>Bifurcata</taxon>
        <taxon>Unidentata</taxon>
        <taxon>Episquamata</taxon>
        <taxon>Toxicofera</taxon>
        <taxon>Serpentes</taxon>
        <taxon>Colubroidea</taxon>
        <taxon>Elapidae</taxon>
        <taxon>Elapinae</taxon>
        <taxon>Naja</taxon>
    </lineage>
</organism>
<dbReference type="GO" id="GO:0032039">
    <property type="term" value="C:integrator complex"/>
    <property type="evidence" value="ECO:0007669"/>
    <property type="project" value="TreeGrafter"/>
</dbReference>
<protein>
    <recommendedName>
        <fullName evidence="4">Integrator complex subunit 4</fullName>
    </recommendedName>
</protein>
<dbReference type="PANTHER" id="PTHR20938">
    <property type="entry name" value="INTEGRATOR COMPLEX SUBUNIT 4"/>
    <property type="match status" value="1"/>
</dbReference>
<keyword evidence="3" id="KW-1185">Reference proteome</keyword>
<dbReference type="Proteomes" id="UP000694559">
    <property type="component" value="Unplaced"/>
</dbReference>
<dbReference type="OMA" id="HVDRCKA"/>
<evidence type="ECO:0008006" key="4">
    <source>
        <dbReference type="Google" id="ProtNLM"/>
    </source>
</evidence>
<dbReference type="PANTHER" id="PTHR20938:SF0">
    <property type="entry name" value="INTEGRATOR COMPLEX SUBUNIT 4"/>
    <property type="match status" value="1"/>
</dbReference>
<accession>A0A8C6XGN5</accession>
<dbReference type="InterPro" id="IPR016024">
    <property type="entry name" value="ARM-type_fold"/>
</dbReference>
<evidence type="ECO:0000313" key="2">
    <source>
        <dbReference type="Ensembl" id="ENSNNAP00000014255.1"/>
    </source>
</evidence>
<dbReference type="InterPro" id="IPR011989">
    <property type="entry name" value="ARM-like"/>
</dbReference>
<dbReference type="InterPro" id="IPR000357">
    <property type="entry name" value="HEAT"/>
</dbReference>
<dbReference type="AlphaFoldDB" id="A0A8C6XGN5"/>
<dbReference type="SUPFAM" id="SSF48371">
    <property type="entry name" value="ARM repeat"/>
    <property type="match status" value="1"/>
</dbReference>
<sequence>MFHKSAALHVDLCKATSPADALQYLLQFARKPVEAESVGVVANLETDPSVRLKIASLLGLLSKTPGFSPDCILDDVINTLQTEKSHQVLAQLLDTLLVIGKKLQENPAVRGHLVDVACKHLTDSSHGVRNKCLLLIGCLGTVEKAGGSKEVDRQSSKDVQKIIGDHFSDQDPRVRSAAIKAMLQLHERGLKLQQAIYNQACKLLMDDYEQVRSVAVQLTWVLSQLYAESIVPIPSSNEEIRLVDDAFGKICHMVSDGSWVVRVQAAKLLGSMQQVSSHFLEQTLDKKLMSDLRRKRTAHERAKELYSSGEFSSGRKWGDDAPKEEIDTGAVNLIESGACGAFVHGLEDEMYEVRIAAVEALCMLAQSSPSFAEKCLDFLVDMFNDEIEEVRLRSIHTMRKISNNITLREDQLDTVLGVLEARIFPFTPPCPSSIFGIDSLSF</sequence>
<evidence type="ECO:0000256" key="1">
    <source>
        <dbReference type="ARBA" id="ARBA00022737"/>
    </source>
</evidence>
<dbReference type="Ensembl" id="ENSNNAT00000014945.1">
    <property type="protein sequence ID" value="ENSNNAP00000014255.1"/>
    <property type="gene ID" value="ENSNNAG00000009577.1"/>
</dbReference>
<dbReference type="GeneTree" id="ENSGT00390000010128"/>
<keyword evidence="1" id="KW-0677">Repeat</keyword>
<reference evidence="2" key="2">
    <citation type="submission" date="2025-09" db="UniProtKB">
        <authorList>
            <consortium name="Ensembl"/>
        </authorList>
    </citation>
    <scope>IDENTIFICATION</scope>
</reference>
<dbReference type="GO" id="GO:0016180">
    <property type="term" value="P:snRNA processing"/>
    <property type="evidence" value="ECO:0007669"/>
    <property type="project" value="TreeGrafter"/>
</dbReference>
<dbReference type="OrthoDB" id="18190at2759"/>
<reference evidence="2" key="1">
    <citation type="submission" date="2025-08" db="UniProtKB">
        <authorList>
            <consortium name="Ensembl"/>
        </authorList>
    </citation>
    <scope>IDENTIFICATION</scope>
</reference>
<evidence type="ECO:0000313" key="3">
    <source>
        <dbReference type="Proteomes" id="UP000694559"/>
    </source>
</evidence>
<name>A0A8C6XGN5_NAJNA</name>
<dbReference type="FunFam" id="1.25.10.10:FF:000118">
    <property type="entry name" value="Integrator complex subunit 4"/>
    <property type="match status" value="1"/>
</dbReference>
<proteinExistence type="predicted"/>
<dbReference type="Pfam" id="PF02985">
    <property type="entry name" value="HEAT"/>
    <property type="match status" value="1"/>
</dbReference>